<name>A0ABS1LTA9_9MICO</name>
<comment type="caution">
    <text evidence="1">The sequence shown here is derived from an EMBL/GenBank/DDBJ whole genome shotgun (WGS) entry which is preliminary data.</text>
</comment>
<organism evidence="1 2">
    <name type="scientific">Myceligenerans indicum</name>
    <dbReference type="NCBI Taxonomy" id="2593663"/>
    <lineage>
        <taxon>Bacteria</taxon>
        <taxon>Bacillati</taxon>
        <taxon>Actinomycetota</taxon>
        <taxon>Actinomycetes</taxon>
        <taxon>Micrococcales</taxon>
        <taxon>Promicromonosporaceae</taxon>
        <taxon>Myceligenerans</taxon>
    </lineage>
</organism>
<dbReference type="Gene3D" id="2.30.320.10">
    <property type="entry name" value="YwqG-like"/>
    <property type="match status" value="1"/>
</dbReference>
<dbReference type="EMBL" id="JABBYC010000076">
    <property type="protein sequence ID" value="MBL0888722.1"/>
    <property type="molecule type" value="Genomic_DNA"/>
</dbReference>
<dbReference type="InterPro" id="IPR035948">
    <property type="entry name" value="YwqG-like_sf"/>
</dbReference>
<sequence>MSDPFAQAAGIASEHLDPRSAAKWLDLLRPAAALDEVGHREVVVARLGGQPGLRAGTPWPEWGGVGPLSFVGELDLAALSAAGHDPGIPLPGAGRLAFFVLDDPDNYGFADLAHLDSFRVLHLPDDGLPVPAPDGTQTYAERELTSRPTLTAPDSFHPVLPATFGIDIDADYPAWLDHPANGADLFDAMERLRGHLPRHQVGGWAIAIQGPVELEAAHAEARRRRAAERDLVGSRQPDEIEMAAETDRWVLLFQVDSDDHVMWGDAGTLYWLARPEDLARGDLSNIRFVMQCC</sequence>
<reference evidence="1 2" key="1">
    <citation type="journal article" date="2021" name="Arch. Microbiol.">
        <title>Myceligenerans indicum sp. nov., an actinobacterium isolated from mangrove sediment of Sundarbans, India.</title>
        <authorList>
            <person name="Asha K."/>
            <person name="Bhadury P."/>
        </authorList>
    </citation>
    <scope>NUCLEOTIDE SEQUENCE [LARGE SCALE GENOMIC DNA]</scope>
    <source>
        <strain evidence="1 2">I2</strain>
    </source>
</reference>
<dbReference type="Proteomes" id="UP000675409">
    <property type="component" value="Unassembled WGS sequence"/>
</dbReference>
<gene>
    <name evidence="1" type="ORF">HGK34_20990</name>
</gene>
<dbReference type="PANTHER" id="PTHR36436:SF6">
    <property type="entry name" value="SLL5081 PROTEIN"/>
    <property type="match status" value="1"/>
</dbReference>
<dbReference type="PANTHER" id="PTHR36436">
    <property type="entry name" value="SLL5081 PROTEIN"/>
    <property type="match status" value="1"/>
</dbReference>
<keyword evidence="2" id="KW-1185">Reference proteome</keyword>
<evidence type="ECO:0000313" key="2">
    <source>
        <dbReference type="Proteomes" id="UP000675409"/>
    </source>
</evidence>
<dbReference type="RefSeq" id="WP_201851139.1">
    <property type="nucleotide sequence ID" value="NZ_JABBYC010000076.1"/>
</dbReference>
<dbReference type="SUPFAM" id="SSF103032">
    <property type="entry name" value="Hypothetical protein YwqG"/>
    <property type="match status" value="1"/>
</dbReference>
<dbReference type="Pfam" id="PF09234">
    <property type="entry name" value="DUF1963"/>
    <property type="match status" value="1"/>
</dbReference>
<evidence type="ECO:0000313" key="1">
    <source>
        <dbReference type="EMBL" id="MBL0888722.1"/>
    </source>
</evidence>
<protein>
    <submittedName>
        <fullName evidence="1">DUF1963 domain-containing protein</fullName>
    </submittedName>
</protein>
<accession>A0ABS1LTA9</accession>
<proteinExistence type="predicted"/>
<dbReference type="InterPro" id="IPR015315">
    <property type="entry name" value="DUF1963"/>
</dbReference>